<evidence type="ECO:0000313" key="3">
    <source>
        <dbReference type="Proteomes" id="UP000271587"/>
    </source>
</evidence>
<dbReference type="RefSeq" id="WP_123934347.1">
    <property type="nucleotide sequence ID" value="NZ_CP033897.1"/>
</dbReference>
<dbReference type="Pfam" id="PF02464">
    <property type="entry name" value="CinA"/>
    <property type="match status" value="1"/>
</dbReference>
<proteinExistence type="predicted"/>
<dbReference type="Gene3D" id="3.90.950.20">
    <property type="entry name" value="CinA-like"/>
    <property type="match status" value="1"/>
</dbReference>
<dbReference type="AlphaFoldDB" id="A0A3G6J125"/>
<gene>
    <name evidence="2" type="primary">cinA</name>
    <name evidence="2" type="ORF">CGERO_06580</name>
</gene>
<evidence type="ECO:0000259" key="1">
    <source>
        <dbReference type="Pfam" id="PF02464"/>
    </source>
</evidence>
<sequence>MSQHSRLTRSELDTLLSQNAALLVRLACKRGVTVATCESLTAGLLAATIAEVPGASAVLRGGLITYASNLKHSLAGVPEAVIEEHTVVSEAVARMMARGAQVRCGADYGFSLTGVAGPEPQDGHSVGTVWLGIAGPVGEKAIRLGGEEGLHGDRAWIRQVSVAYALDWAVDAIGEQIV</sequence>
<protein>
    <submittedName>
        <fullName evidence="2">Competence-damage inducible protein</fullName>
    </submittedName>
</protein>
<accession>A0A3G6J125</accession>
<feature type="domain" description="CinA C-terminal" evidence="1">
    <location>
        <begin position="20"/>
        <end position="170"/>
    </location>
</feature>
<keyword evidence="3" id="KW-1185">Reference proteome</keyword>
<evidence type="ECO:0000313" key="2">
    <source>
        <dbReference type="EMBL" id="AZA11616.1"/>
    </source>
</evidence>
<dbReference type="EMBL" id="CP033897">
    <property type="protein sequence ID" value="AZA11616.1"/>
    <property type="molecule type" value="Genomic_DNA"/>
</dbReference>
<organism evidence="2 3">
    <name type="scientific">Corynebacterium gerontici</name>
    <dbReference type="NCBI Taxonomy" id="2079234"/>
    <lineage>
        <taxon>Bacteria</taxon>
        <taxon>Bacillati</taxon>
        <taxon>Actinomycetota</taxon>
        <taxon>Actinomycetes</taxon>
        <taxon>Mycobacteriales</taxon>
        <taxon>Corynebacteriaceae</taxon>
        <taxon>Corynebacterium</taxon>
    </lineage>
</organism>
<reference evidence="2 3" key="1">
    <citation type="submission" date="2018-11" db="EMBL/GenBank/DDBJ databases">
        <authorList>
            <person name="Kleinhagauer T."/>
            <person name="Glaeser S.P."/>
            <person name="Spergser J."/>
            <person name="Ruckert C."/>
            <person name="Kaempfer P."/>
            <person name="Busse H.-J."/>
        </authorList>
    </citation>
    <scope>NUCLEOTIDE SEQUENCE [LARGE SCALE GENOMIC DNA]</scope>
    <source>
        <strain evidence="2 3">W8</strain>
    </source>
</reference>
<dbReference type="SUPFAM" id="SSF142433">
    <property type="entry name" value="CinA-like"/>
    <property type="match status" value="1"/>
</dbReference>
<dbReference type="Proteomes" id="UP000271587">
    <property type="component" value="Chromosome"/>
</dbReference>
<dbReference type="NCBIfam" id="TIGR00199">
    <property type="entry name" value="PncC_domain"/>
    <property type="match status" value="1"/>
</dbReference>
<dbReference type="KEGG" id="cgk:CGERO_06580"/>
<name>A0A3G6J125_9CORY</name>
<dbReference type="InterPro" id="IPR008136">
    <property type="entry name" value="CinA_C"/>
</dbReference>
<dbReference type="InterPro" id="IPR036653">
    <property type="entry name" value="CinA-like_C"/>
</dbReference>
<dbReference type="OrthoDB" id="1253990at2"/>